<dbReference type="InterPro" id="IPR057230">
    <property type="entry name" value="DUF7908"/>
</dbReference>
<sequence>MPSSSTTASTGVTTTSIPQPSGRSIILQIQAPTTNRRRNIKRAPVGGFVGGSQGYFKPLSEQKPINNGGDIITKTFTVSNGVLVFKNSSLPTGEAGFCQTSNGIVYITFSSQPSGCVPVALRIYEVQQCQNGRIIDGSTTSSFATTTVSSDLGSEGTPSSTLESTSDQTSDSTLSSTDLTTSATSSSDSTTGSASSSDLTSTDSTSSTTSSETSATTSATPPLVQDGGFEDNPNTAWALSGSAAIVNDPSTAHTGDQYLQLSVVNGLPSQTGLVSSPNSMRLSYVVMDSPTPSGVSQCSFRVMTAGNLVAAFDVDTTPGVWQSESFSVWGSGSSWTIEVYLYCFQGPATFAIGVDNVSIQ</sequence>
<dbReference type="Proteomes" id="UP000532311">
    <property type="component" value="Unassembled WGS sequence"/>
</dbReference>
<dbReference type="EMBL" id="JAAQPF010000049">
    <property type="protein sequence ID" value="KAF5718659.1"/>
    <property type="molecule type" value="Genomic_DNA"/>
</dbReference>
<name>A0A8H5YU44_9HYPO</name>
<evidence type="ECO:0000256" key="1">
    <source>
        <dbReference type="SAM" id="MobiDB-lite"/>
    </source>
</evidence>
<gene>
    <name evidence="3" type="ORF">FGLOB1_1551</name>
</gene>
<protein>
    <recommendedName>
        <fullName evidence="2">DUF7908 domain-containing protein</fullName>
    </recommendedName>
</protein>
<evidence type="ECO:0000313" key="3">
    <source>
        <dbReference type="EMBL" id="KAF5718659.1"/>
    </source>
</evidence>
<reference evidence="3 4" key="1">
    <citation type="submission" date="2020-05" db="EMBL/GenBank/DDBJ databases">
        <title>Identification and distribution of gene clusters putatively required for synthesis of sphingolipid metabolism inhibitors in phylogenetically diverse species of the filamentous fungus Fusarium.</title>
        <authorList>
            <person name="Kim H.-S."/>
            <person name="Busman M."/>
            <person name="Brown D.W."/>
            <person name="Divon H."/>
            <person name="Uhlig S."/>
            <person name="Proctor R.H."/>
        </authorList>
    </citation>
    <scope>NUCLEOTIDE SEQUENCE [LARGE SCALE GENOMIC DNA]</scope>
    <source>
        <strain evidence="3 4">NRRL 26131</strain>
    </source>
</reference>
<dbReference type="AlphaFoldDB" id="A0A8H5YU44"/>
<accession>A0A8H5YU44</accession>
<keyword evidence="4" id="KW-1185">Reference proteome</keyword>
<feature type="domain" description="DUF7908" evidence="2">
    <location>
        <begin position="72"/>
        <end position="126"/>
    </location>
</feature>
<organism evidence="3 4">
    <name type="scientific">Fusarium globosum</name>
    <dbReference type="NCBI Taxonomy" id="78864"/>
    <lineage>
        <taxon>Eukaryota</taxon>
        <taxon>Fungi</taxon>
        <taxon>Dikarya</taxon>
        <taxon>Ascomycota</taxon>
        <taxon>Pezizomycotina</taxon>
        <taxon>Sordariomycetes</taxon>
        <taxon>Hypocreomycetidae</taxon>
        <taxon>Hypocreales</taxon>
        <taxon>Nectriaceae</taxon>
        <taxon>Fusarium</taxon>
        <taxon>Fusarium fujikuroi species complex</taxon>
    </lineage>
</organism>
<feature type="region of interest" description="Disordered" evidence="1">
    <location>
        <begin position="146"/>
        <end position="234"/>
    </location>
</feature>
<feature type="compositionally biased region" description="Low complexity" evidence="1">
    <location>
        <begin position="159"/>
        <end position="220"/>
    </location>
</feature>
<evidence type="ECO:0000259" key="2">
    <source>
        <dbReference type="Pfam" id="PF25485"/>
    </source>
</evidence>
<evidence type="ECO:0000313" key="4">
    <source>
        <dbReference type="Proteomes" id="UP000532311"/>
    </source>
</evidence>
<dbReference type="Gene3D" id="2.60.120.260">
    <property type="entry name" value="Galactose-binding domain-like"/>
    <property type="match status" value="1"/>
</dbReference>
<dbReference type="Pfam" id="PF25485">
    <property type="entry name" value="DUF7908"/>
    <property type="match status" value="1"/>
</dbReference>
<comment type="caution">
    <text evidence="3">The sequence shown here is derived from an EMBL/GenBank/DDBJ whole genome shotgun (WGS) entry which is preliminary data.</text>
</comment>
<proteinExistence type="predicted"/>